<name>A0A410E0Y0_9CLOT</name>
<dbReference type="AlphaFoldDB" id="A0A410E0Y0"/>
<keyword evidence="2" id="KW-1185">Reference proteome</keyword>
<dbReference type="KEGG" id="cmah:C1I91_26760"/>
<evidence type="ECO:0000313" key="1">
    <source>
        <dbReference type="EMBL" id="QAA34953.1"/>
    </source>
</evidence>
<reference evidence="1 2" key="1">
    <citation type="submission" date="2018-01" db="EMBL/GenBank/DDBJ databases">
        <title>Genome Sequencing and Assembly of Anaerobacter polyendosporus strain CT4.</title>
        <authorList>
            <person name="Tachaapaikoon C."/>
            <person name="Sutheeworapong S."/>
            <person name="Jenjaroenpun P."/>
            <person name="Wongsurawat T."/>
            <person name="Nookeaw I."/>
            <person name="Cheawchanlertfa P."/>
            <person name="Kosugi A."/>
            <person name="Cheevadhanarak S."/>
            <person name="Ratanakhanokchai K."/>
        </authorList>
    </citation>
    <scope>NUCLEOTIDE SEQUENCE [LARGE SCALE GENOMIC DNA]</scope>
    <source>
        <strain evidence="1 2">CT4</strain>
    </source>
</reference>
<gene>
    <name evidence="1" type="ORF">C1I91_26760</name>
</gene>
<keyword evidence="1" id="KW-0282">Flagellum</keyword>
<organism evidence="1 2">
    <name type="scientific">Clostridium manihotivorum</name>
    <dbReference type="NCBI Taxonomy" id="2320868"/>
    <lineage>
        <taxon>Bacteria</taxon>
        <taxon>Bacillati</taxon>
        <taxon>Bacillota</taxon>
        <taxon>Clostridia</taxon>
        <taxon>Eubacteriales</taxon>
        <taxon>Clostridiaceae</taxon>
        <taxon>Clostridium</taxon>
    </lineage>
</organism>
<sequence>MNTERKRYDLTSADTKIIGTDYQFFYFINELLKLKKGQQLGYEVKDDVHIDLSCGKTTLIQLKHTTQKQANGETINLTELDDDLLHTINNWILAICDENDGRKSYDSQKNYVKNTTFVLATNKLIDKNPFIISMKKANGNNRNFKEFIVYLENLLKNCKGESSKECISNILSMNRVLLKEFISSIKIEVQADTIVNDIRESISNKYIRDEKINDVFSDIFFELKVSFFDKVNSGQKFIVTYEEWQPKAIAIFEKYQTTNLPIREFQKPLPSKLQEQPFIQELIEIGDIDEENIEEMAEYTGFMLEVEMNFKEWYDNGEITLQQKEKFHEIATTYWKNSHKKWHRKTISSNDIDHAIQCINEIRDKELKFDKIDFNIQLSNGEFYHLSNNRKIGWLKHWEERYKR</sequence>
<protein>
    <submittedName>
        <fullName evidence="1">Flagellar motor switch protein FliM</fullName>
    </submittedName>
</protein>
<dbReference type="OrthoDB" id="2786695at2"/>
<evidence type="ECO:0000313" key="2">
    <source>
        <dbReference type="Proteomes" id="UP000286268"/>
    </source>
</evidence>
<accession>A0A410E0Y0</accession>
<proteinExistence type="predicted"/>
<dbReference type="EMBL" id="CP025746">
    <property type="protein sequence ID" value="QAA34953.1"/>
    <property type="molecule type" value="Genomic_DNA"/>
</dbReference>
<dbReference type="Proteomes" id="UP000286268">
    <property type="component" value="Chromosome"/>
</dbReference>
<keyword evidence="1" id="KW-0969">Cilium</keyword>
<dbReference type="RefSeq" id="WP_055668298.1">
    <property type="nucleotide sequence ID" value="NZ_CP025746.1"/>
</dbReference>
<keyword evidence="1" id="KW-0966">Cell projection</keyword>